<sequence length="237" mass="25901">MKKINLLIIIGGLLFSCSKSGNGSEGDDKPGTPPPENHAPSAVSSLTYPTNNLLCITNVLDFKWEASTDPDGDSVSYLLEISKNNAFSTIDNSYDVSTTSKMVTLEKEVAYYWRVKAIDSKNLSSEYSTTYQFYTEGVGETNHLPFSPKLIAPAIDENVSGVSINLEWSGSDVDNDPLTYDVYFDTVNPPVTKVGDNQTAESLNVNINTATTYYWQIVSKDTNSGQAIGQVWSFSAN</sequence>
<dbReference type="PROSITE" id="PS50853">
    <property type="entry name" value="FN3"/>
    <property type="match status" value="1"/>
</dbReference>
<dbReference type="Gene3D" id="2.60.40.10">
    <property type="entry name" value="Immunoglobulins"/>
    <property type="match status" value="1"/>
</dbReference>
<reference evidence="3 4" key="1">
    <citation type="submission" date="2018-10" db="EMBL/GenBank/DDBJ databases">
        <title>Genomic Encyclopedia of Archaeal and Bacterial Type Strains, Phase II (KMG-II): from individual species to whole genera.</title>
        <authorList>
            <person name="Goeker M."/>
        </authorList>
    </citation>
    <scope>NUCLEOTIDE SEQUENCE [LARGE SCALE GENOMIC DNA]</scope>
    <source>
        <strain evidence="3 4">DSM 25230</strain>
    </source>
</reference>
<dbReference type="PROSITE" id="PS51257">
    <property type="entry name" value="PROKAR_LIPOPROTEIN"/>
    <property type="match status" value="1"/>
</dbReference>
<dbReference type="InterPro" id="IPR003961">
    <property type="entry name" value="FN3_dom"/>
</dbReference>
<evidence type="ECO:0000259" key="2">
    <source>
        <dbReference type="PROSITE" id="PS50853"/>
    </source>
</evidence>
<feature type="region of interest" description="Disordered" evidence="1">
    <location>
        <begin position="21"/>
        <end position="43"/>
    </location>
</feature>
<proteinExistence type="predicted"/>
<dbReference type="AlphaFoldDB" id="A0A495E8P3"/>
<evidence type="ECO:0000256" key="1">
    <source>
        <dbReference type="SAM" id="MobiDB-lite"/>
    </source>
</evidence>
<dbReference type="SUPFAM" id="SSF49265">
    <property type="entry name" value="Fibronectin type III"/>
    <property type="match status" value="1"/>
</dbReference>
<organism evidence="3 4">
    <name type="scientific">Maribacter vaceletii</name>
    <dbReference type="NCBI Taxonomy" id="1206816"/>
    <lineage>
        <taxon>Bacteria</taxon>
        <taxon>Pseudomonadati</taxon>
        <taxon>Bacteroidota</taxon>
        <taxon>Flavobacteriia</taxon>
        <taxon>Flavobacteriales</taxon>
        <taxon>Flavobacteriaceae</taxon>
        <taxon>Maribacter</taxon>
    </lineage>
</organism>
<dbReference type="RefSeq" id="WP_121067202.1">
    <property type="nucleotide sequence ID" value="NZ_RBIQ01000008.1"/>
</dbReference>
<evidence type="ECO:0000313" key="4">
    <source>
        <dbReference type="Proteomes" id="UP000269412"/>
    </source>
</evidence>
<dbReference type="InterPro" id="IPR013783">
    <property type="entry name" value="Ig-like_fold"/>
</dbReference>
<name>A0A495E8P3_9FLAO</name>
<feature type="domain" description="Fibronectin type-III" evidence="2">
    <location>
        <begin position="39"/>
        <end position="138"/>
    </location>
</feature>
<dbReference type="EMBL" id="RBIQ01000008">
    <property type="protein sequence ID" value="RKR13302.1"/>
    <property type="molecule type" value="Genomic_DNA"/>
</dbReference>
<gene>
    <name evidence="3" type="ORF">CLV91_2019</name>
</gene>
<accession>A0A495E8P3</accession>
<dbReference type="Proteomes" id="UP000269412">
    <property type="component" value="Unassembled WGS sequence"/>
</dbReference>
<dbReference type="InterPro" id="IPR036116">
    <property type="entry name" value="FN3_sf"/>
</dbReference>
<comment type="caution">
    <text evidence="3">The sequence shown here is derived from an EMBL/GenBank/DDBJ whole genome shotgun (WGS) entry which is preliminary data.</text>
</comment>
<dbReference type="OrthoDB" id="789771at2"/>
<protein>
    <recommendedName>
        <fullName evidence="2">Fibronectin type-III domain-containing protein</fullName>
    </recommendedName>
</protein>
<evidence type="ECO:0000313" key="3">
    <source>
        <dbReference type="EMBL" id="RKR13302.1"/>
    </source>
</evidence>
<keyword evidence="4" id="KW-1185">Reference proteome</keyword>